<name>A0A7Y0UHI2_9ACTO</name>
<organism evidence="11 12">
    <name type="scientific">Mobiluncus curtisii</name>
    <dbReference type="NCBI Taxonomy" id="2051"/>
    <lineage>
        <taxon>Bacteria</taxon>
        <taxon>Bacillati</taxon>
        <taxon>Actinomycetota</taxon>
        <taxon>Actinomycetes</taxon>
        <taxon>Actinomycetales</taxon>
        <taxon>Actinomycetaceae</taxon>
        <taxon>Mobiluncus</taxon>
    </lineage>
</organism>
<accession>A0A7Y0UHI2</accession>
<evidence type="ECO:0000256" key="1">
    <source>
        <dbReference type="ARBA" id="ARBA00004743"/>
    </source>
</evidence>
<dbReference type="InterPro" id="IPR054691">
    <property type="entry name" value="LeuA/HCS_post-cat"/>
</dbReference>
<evidence type="ECO:0000256" key="2">
    <source>
        <dbReference type="ARBA" id="ARBA00006154"/>
    </source>
</evidence>
<keyword evidence="4" id="KW-0412">Isoleucine biosynthesis</keyword>
<dbReference type="PROSITE" id="PS00815">
    <property type="entry name" value="AIPM_HOMOCIT_SYNTH_1"/>
    <property type="match status" value="1"/>
</dbReference>
<reference evidence="11 12" key="1">
    <citation type="submission" date="2020-04" db="EMBL/GenBank/DDBJ databases">
        <title>Antimicrobial susceptibility and clonality of vaginal-derived multi-drug resistant Mobiluncus isolates in China.</title>
        <authorList>
            <person name="Zhang X."/>
        </authorList>
    </citation>
    <scope>NUCLEOTIDE SEQUENCE [LARGE SCALE GENOMIC DNA]</scope>
    <source>
        <strain evidence="11 12">19</strain>
    </source>
</reference>
<evidence type="ECO:0000256" key="6">
    <source>
        <dbReference type="ARBA" id="ARBA00023304"/>
    </source>
</evidence>
<dbReference type="Pfam" id="PF00682">
    <property type="entry name" value="HMGL-like"/>
    <property type="match status" value="1"/>
</dbReference>
<comment type="pathway">
    <text evidence="1">Amino-acid biosynthesis; L-isoleucine biosynthesis; 2-oxobutanoate from pyruvate: step 1/3.</text>
</comment>
<evidence type="ECO:0000256" key="4">
    <source>
        <dbReference type="ARBA" id="ARBA00022624"/>
    </source>
</evidence>
<evidence type="ECO:0000313" key="12">
    <source>
        <dbReference type="Proteomes" id="UP000553981"/>
    </source>
</evidence>
<keyword evidence="6" id="KW-0100">Branched-chain amino acid biosynthesis</keyword>
<dbReference type="Pfam" id="PF08502">
    <property type="entry name" value="LeuA_dimer"/>
    <property type="match status" value="1"/>
</dbReference>
<dbReference type="GO" id="GO:0009097">
    <property type="term" value="P:isoleucine biosynthetic process"/>
    <property type="evidence" value="ECO:0007669"/>
    <property type="project" value="UniProtKB-UniRule"/>
</dbReference>
<comment type="caution">
    <text evidence="11">The sequence shown here is derived from an EMBL/GenBank/DDBJ whole genome shotgun (WGS) entry which is preliminary data.</text>
</comment>
<dbReference type="RefSeq" id="WP_169770686.1">
    <property type="nucleotide sequence ID" value="NZ_JABCUI010000003.1"/>
</dbReference>
<dbReference type="InterPro" id="IPR013785">
    <property type="entry name" value="Aldolase_TIM"/>
</dbReference>
<dbReference type="UniPathway" id="UPA00047">
    <property type="reaction ID" value="UER00066"/>
</dbReference>
<dbReference type="InterPro" id="IPR013709">
    <property type="entry name" value="2-isopropylmalate_synth_dimer"/>
</dbReference>
<dbReference type="Gene3D" id="3.20.20.70">
    <property type="entry name" value="Aldolase class I"/>
    <property type="match status" value="1"/>
</dbReference>
<dbReference type="EC" id="2.3.3.21" evidence="8"/>
<dbReference type="PROSITE" id="PS50991">
    <property type="entry name" value="PYR_CT"/>
    <property type="match status" value="1"/>
</dbReference>
<sequence>MKTTTQPIEIYDTTLRDGAQMEGISLSVADKLNIAQALDDLGVSFIEGGWPGAIPKDTEFFALALSKLQLRHATLAAFGATRKVGTKASEDPQVLALLESGAPVITLVAKSDLRHVTDALKTTGQENLAMVRDTVQFLVKEGRRVFLDAEHYFDGLTHDAEYGLKVLKAAGEAGAETVVLCDTNGGNLPSSIGAKVMEARDYLDKNGLTQVKIGIHTHNDTGCAVANAMAAIEAGAAQVQGCVNGYGERTGNADILTLAGNIEIKLGRPALLNEKGLAELTRTSHRVAEITNLQPSKRLPYVGDSSFAHKAGLHASAIRVNPNLYQHIDPATVGNDMRMLVSEMAGRASVQLKAKELGIDLSGTPYLTGRVVEAVKEKESHGYVFDAADASFELLVRAQGGDLPTYFEVETWRTLVQAGRASLSENGEAEAEATVKLRTRDGRKIVTGEGNGPVNALDHALRQALSQTYPDITNFELVDYKVRILDTTSGTDATVRVLITTTNGDIQWTTVGVGEDVIEASWEALVESLTWGLMHLGVRPKV</sequence>
<keyword evidence="5 9" id="KW-0808">Transferase</keyword>
<protein>
    <recommendedName>
        <fullName evidence="8">Citramalate synthase</fullName>
        <ecNumber evidence="8">2.3.3.21</ecNumber>
    </recommendedName>
</protein>
<dbReference type="NCBIfam" id="TIGR00977">
    <property type="entry name" value="citramal_synth"/>
    <property type="match status" value="1"/>
</dbReference>
<dbReference type="PROSITE" id="PS00816">
    <property type="entry name" value="AIPM_HOMOCIT_SYNTH_2"/>
    <property type="match status" value="1"/>
</dbReference>
<feature type="domain" description="Pyruvate carboxyltransferase" evidence="10">
    <location>
        <begin position="8"/>
        <end position="278"/>
    </location>
</feature>
<dbReference type="InterPro" id="IPR002034">
    <property type="entry name" value="AIPM/Hcit_synth_CS"/>
</dbReference>
<evidence type="ECO:0000256" key="8">
    <source>
        <dbReference type="NCBIfam" id="TIGR00977"/>
    </source>
</evidence>
<dbReference type="SMART" id="SM00917">
    <property type="entry name" value="LeuA_dimer"/>
    <property type="match status" value="1"/>
</dbReference>
<dbReference type="GO" id="GO:0009098">
    <property type="term" value="P:L-leucine biosynthetic process"/>
    <property type="evidence" value="ECO:0007669"/>
    <property type="project" value="InterPro"/>
</dbReference>
<evidence type="ECO:0000256" key="3">
    <source>
        <dbReference type="ARBA" id="ARBA00022605"/>
    </source>
</evidence>
<dbReference type="Gene3D" id="1.10.238.260">
    <property type="match status" value="1"/>
</dbReference>
<dbReference type="InterPro" id="IPR005675">
    <property type="entry name" value="Citramal_synthase"/>
</dbReference>
<evidence type="ECO:0000259" key="10">
    <source>
        <dbReference type="PROSITE" id="PS50991"/>
    </source>
</evidence>
<dbReference type="InterPro" id="IPR036230">
    <property type="entry name" value="LeuA_allosteric_dom_sf"/>
</dbReference>
<dbReference type="PANTHER" id="PTHR43538">
    <property type="entry name" value="ALPHA-IPM SYNTHASE/HOMOCITRATE SYNTHASE"/>
    <property type="match status" value="1"/>
</dbReference>
<evidence type="ECO:0000256" key="5">
    <source>
        <dbReference type="ARBA" id="ARBA00022679"/>
    </source>
</evidence>
<dbReference type="Pfam" id="PF22617">
    <property type="entry name" value="HCS_D2"/>
    <property type="match status" value="1"/>
</dbReference>
<evidence type="ECO:0000256" key="9">
    <source>
        <dbReference type="RuleBase" id="RU003523"/>
    </source>
</evidence>
<dbReference type="Proteomes" id="UP000553981">
    <property type="component" value="Unassembled WGS sequence"/>
</dbReference>
<comment type="similarity">
    <text evidence="2 9">Belongs to the alpha-IPM synthase/homocitrate synthase family.</text>
</comment>
<dbReference type="EMBL" id="JABCUI010000003">
    <property type="protein sequence ID" value="NMW87393.1"/>
    <property type="molecule type" value="Genomic_DNA"/>
</dbReference>
<dbReference type="PANTHER" id="PTHR43538:SF1">
    <property type="entry name" value="(R)-CITRAMALATE SYNTHASE"/>
    <property type="match status" value="1"/>
</dbReference>
<dbReference type="SUPFAM" id="SSF110921">
    <property type="entry name" value="2-isopropylmalate synthase LeuA, allosteric (dimerisation) domain"/>
    <property type="match status" value="1"/>
</dbReference>
<dbReference type="AlphaFoldDB" id="A0A7Y0UHI2"/>
<evidence type="ECO:0000313" key="11">
    <source>
        <dbReference type="EMBL" id="NMW87393.1"/>
    </source>
</evidence>
<comment type="catalytic activity">
    <reaction evidence="7">
        <text>pyruvate + acetyl-CoA + H2O = (3R)-citramalate + CoA + H(+)</text>
        <dbReference type="Rhea" id="RHEA:19045"/>
        <dbReference type="ChEBI" id="CHEBI:15361"/>
        <dbReference type="ChEBI" id="CHEBI:15377"/>
        <dbReference type="ChEBI" id="CHEBI:15378"/>
        <dbReference type="ChEBI" id="CHEBI:30934"/>
        <dbReference type="ChEBI" id="CHEBI:57287"/>
        <dbReference type="ChEBI" id="CHEBI:57288"/>
        <dbReference type="EC" id="2.3.3.21"/>
    </reaction>
</comment>
<dbReference type="InterPro" id="IPR000891">
    <property type="entry name" value="PYR_CT"/>
</dbReference>
<dbReference type="SUPFAM" id="SSF51569">
    <property type="entry name" value="Aldolase"/>
    <property type="match status" value="1"/>
</dbReference>
<dbReference type="GO" id="GO:0043714">
    <property type="term" value="F:(R)-citramalate synthase activity"/>
    <property type="evidence" value="ECO:0007669"/>
    <property type="project" value="UniProtKB-UniRule"/>
</dbReference>
<dbReference type="Gene3D" id="3.30.160.270">
    <property type="match status" value="1"/>
</dbReference>
<gene>
    <name evidence="11" type="ORF">HHJ67_06450</name>
</gene>
<dbReference type="CDD" id="cd07941">
    <property type="entry name" value="DRE_TIM_LeuA3"/>
    <property type="match status" value="1"/>
</dbReference>
<proteinExistence type="inferred from homology"/>
<keyword evidence="3" id="KW-0028">Amino-acid biosynthesis</keyword>
<dbReference type="GO" id="GO:0003852">
    <property type="term" value="F:2-isopropylmalate synthase activity"/>
    <property type="evidence" value="ECO:0007669"/>
    <property type="project" value="InterPro"/>
</dbReference>
<evidence type="ECO:0000256" key="7">
    <source>
        <dbReference type="ARBA" id="ARBA00048263"/>
    </source>
</evidence>